<gene>
    <name evidence="3" type="ORF">SRS1_11072</name>
</gene>
<dbReference type="PANTHER" id="PTHR12203">
    <property type="entry name" value="KDEL LYS-ASP-GLU-LEU CONTAINING - RELATED"/>
    <property type="match status" value="1"/>
</dbReference>
<accession>A0A2N8UEM6</accession>
<feature type="signal peptide" evidence="1">
    <location>
        <begin position="1"/>
        <end position="23"/>
    </location>
</feature>
<dbReference type="PANTHER" id="PTHR12203:SF107">
    <property type="entry name" value="GLYCOSYL TRANSFERASE CAP10 DOMAIN-CONTAINING PROTEIN"/>
    <property type="match status" value="1"/>
</dbReference>
<proteinExistence type="predicted"/>
<feature type="chain" id="PRO_5014647135" description="Glycosyl transferase CAP10 domain-containing protein" evidence="1">
    <location>
        <begin position="24"/>
        <end position="452"/>
    </location>
</feature>
<sequence length="452" mass="49062">MAGFGALFVALCLVLSIFPLSNILPDYIAASSTSLRTGRPSLSPRKQNDLHLSQPVCRAEFSRLYPQLAANEAAWKAKGGVRFEDVQNAAQHCRHGCVHLVIRDGQIFIRAQEKDWQSRVRSTLQLLQSAYLGASEDEREVMEGVELVISTADFDGFTDAASRGAGWVLDKRVNDTQGQYLFPDFSFASWPEAGIPSYPEFRRAAARVNAAVPWASKANRAFWRGDALAGSSIPARESLLAVATGPATASWSDVKRTSFWESAPDIGAIVAPHDHCRHKFLIHSEGVAYSGRSKFVLSCASAVVLHALQWEQHFHPALVADPLSPDHNHIRLPGTLFEHLPATMRALIAEETGLHYGETTGERVAKNAKRTLTDRYLTPAATACYVRAALLSYAAVMERTSWPGGQGAVVSEGGGVVPGAGTSKGTLKELGVKGDVELGVWQNLGQPEWPPK</sequence>
<dbReference type="Proteomes" id="UP000239563">
    <property type="component" value="Chromosome VIII"/>
</dbReference>
<dbReference type="Pfam" id="PF05686">
    <property type="entry name" value="Glyco_transf_90"/>
    <property type="match status" value="1"/>
</dbReference>
<dbReference type="SMART" id="SM00672">
    <property type="entry name" value="CAP10"/>
    <property type="match status" value="1"/>
</dbReference>
<protein>
    <recommendedName>
        <fullName evidence="2">Glycosyl transferase CAP10 domain-containing protein</fullName>
    </recommendedName>
</protein>
<evidence type="ECO:0000256" key="1">
    <source>
        <dbReference type="SAM" id="SignalP"/>
    </source>
</evidence>
<name>A0A2N8UEM6_9BASI</name>
<evidence type="ECO:0000259" key="2">
    <source>
        <dbReference type="SMART" id="SM00672"/>
    </source>
</evidence>
<dbReference type="InterPro" id="IPR051091">
    <property type="entry name" value="O-Glucosyltr/Glycosyltrsf_90"/>
</dbReference>
<evidence type="ECO:0000313" key="4">
    <source>
        <dbReference type="Proteomes" id="UP000239563"/>
    </source>
</evidence>
<reference evidence="3 4" key="1">
    <citation type="submission" date="2017-02" db="EMBL/GenBank/DDBJ databases">
        <authorList>
            <person name="Peterson S.W."/>
        </authorList>
    </citation>
    <scope>NUCLEOTIDE SEQUENCE [LARGE SCALE GENOMIC DNA]</scope>
    <source>
        <strain evidence="3 4">SRS1_H2-8</strain>
    </source>
</reference>
<dbReference type="EMBL" id="LT795061">
    <property type="protein sequence ID" value="SJX63416.1"/>
    <property type="molecule type" value="Genomic_DNA"/>
</dbReference>
<evidence type="ECO:0000313" key="3">
    <source>
        <dbReference type="EMBL" id="SJX63416.1"/>
    </source>
</evidence>
<organism evidence="3 4">
    <name type="scientific">Sporisorium reilianum f. sp. reilianum</name>
    <dbReference type="NCBI Taxonomy" id="72559"/>
    <lineage>
        <taxon>Eukaryota</taxon>
        <taxon>Fungi</taxon>
        <taxon>Dikarya</taxon>
        <taxon>Basidiomycota</taxon>
        <taxon>Ustilaginomycotina</taxon>
        <taxon>Ustilaginomycetes</taxon>
        <taxon>Ustilaginales</taxon>
        <taxon>Ustilaginaceae</taxon>
        <taxon>Sporisorium</taxon>
    </lineage>
</organism>
<keyword evidence="1" id="KW-0732">Signal</keyword>
<dbReference type="AlphaFoldDB" id="A0A2N8UEM6"/>
<dbReference type="InterPro" id="IPR006598">
    <property type="entry name" value="CAP10"/>
</dbReference>
<feature type="domain" description="Glycosyl transferase CAP10" evidence="2">
    <location>
        <begin position="141"/>
        <end position="371"/>
    </location>
</feature>